<gene>
    <name evidence="2" type="ORF">Desaf_1431</name>
</gene>
<comment type="similarity">
    <text evidence="1">Belongs to the phD/YefM antitoxin family.</text>
</comment>
<evidence type="ECO:0000256" key="1">
    <source>
        <dbReference type="ARBA" id="ARBA00009981"/>
    </source>
</evidence>
<keyword evidence="3" id="KW-1185">Reference proteome</keyword>
<dbReference type="Proteomes" id="UP000007844">
    <property type="component" value="Chromosome"/>
</dbReference>
<accession>F3Z066</accession>
<dbReference type="InterPro" id="IPR036165">
    <property type="entry name" value="YefM-like_sf"/>
</dbReference>
<evidence type="ECO:0008006" key="4">
    <source>
        <dbReference type="Google" id="ProtNLM"/>
    </source>
</evidence>
<evidence type="ECO:0000313" key="2">
    <source>
        <dbReference type="EMBL" id="EGJ49768.1"/>
    </source>
</evidence>
<dbReference type="RefSeq" id="WP_014259556.1">
    <property type="nucleotide sequence ID" value="NC_016629.1"/>
</dbReference>
<name>F3Z066_DESAF</name>
<protein>
    <recommendedName>
        <fullName evidence="4">Antitoxin</fullName>
    </recommendedName>
</protein>
<proteinExistence type="inferred from homology"/>
<sequence>MADKTDAFELKEAEEHWEEIMERVEAGEEIVLMRDGVAVAKLVPVIRKQQDITIISNGM</sequence>
<dbReference type="HOGENOM" id="CLU_2952821_0_0_7"/>
<organism evidence="2 3">
    <name type="scientific">Desulfocurvibacter africanus subsp. africanus str. Walvis Bay</name>
    <dbReference type="NCBI Taxonomy" id="690850"/>
    <lineage>
        <taxon>Bacteria</taxon>
        <taxon>Pseudomonadati</taxon>
        <taxon>Thermodesulfobacteriota</taxon>
        <taxon>Desulfovibrionia</taxon>
        <taxon>Desulfovibrionales</taxon>
        <taxon>Desulfovibrionaceae</taxon>
        <taxon>Desulfocurvibacter</taxon>
    </lineage>
</organism>
<evidence type="ECO:0000313" key="3">
    <source>
        <dbReference type="Proteomes" id="UP000007844"/>
    </source>
</evidence>
<dbReference type="Gene3D" id="3.40.1620.10">
    <property type="entry name" value="YefM-like domain"/>
    <property type="match status" value="1"/>
</dbReference>
<dbReference type="KEGG" id="daf:Desaf_1431"/>
<dbReference type="AlphaFoldDB" id="F3Z066"/>
<dbReference type="SUPFAM" id="SSF143120">
    <property type="entry name" value="YefM-like"/>
    <property type="match status" value="1"/>
</dbReference>
<dbReference type="EMBL" id="CP003221">
    <property type="protein sequence ID" value="EGJ49768.1"/>
    <property type="molecule type" value="Genomic_DNA"/>
</dbReference>
<reference evidence="2 3" key="1">
    <citation type="journal article" date="2011" name="J. Bacteriol.">
        <title>Genome sequence of the mercury-methylating and pleomorphic Desulfovibrio africanus Strain Walvis Bay.</title>
        <authorList>
            <person name="Brown S.D."/>
            <person name="Wall J.D."/>
            <person name="Kucken A.M."/>
            <person name="Gilmour C.C."/>
            <person name="Podar M."/>
            <person name="Brandt C.C."/>
            <person name="Teshima H."/>
            <person name="Detter J.C."/>
            <person name="Han C.S."/>
            <person name="Land M.L."/>
            <person name="Lucas S."/>
            <person name="Han J."/>
            <person name="Pennacchio L."/>
            <person name="Nolan M."/>
            <person name="Pitluck S."/>
            <person name="Woyke T."/>
            <person name="Goodwin L."/>
            <person name="Palumbo A.V."/>
            <person name="Elias D.A."/>
        </authorList>
    </citation>
    <scope>NUCLEOTIDE SEQUENCE [LARGE SCALE GENOMIC DNA]</scope>
    <source>
        <strain evidence="2 3">Walvis Bay</strain>
    </source>
</reference>